<comment type="caution">
    <text evidence="1">The sequence shown here is derived from an EMBL/GenBank/DDBJ whole genome shotgun (WGS) entry which is preliminary data.</text>
</comment>
<dbReference type="AlphaFoldDB" id="A0A8J5IFB6"/>
<evidence type="ECO:0000313" key="1">
    <source>
        <dbReference type="EMBL" id="KAG6945253.1"/>
    </source>
</evidence>
<gene>
    <name evidence="1" type="ORF">JG688_00016654</name>
</gene>
<organism evidence="1 2">
    <name type="scientific">Phytophthora aleatoria</name>
    <dbReference type="NCBI Taxonomy" id="2496075"/>
    <lineage>
        <taxon>Eukaryota</taxon>
        <taxon>Sar</taxon>
        <taxon>Stramenopiles</taxon>
        <taxon>Oomycota</taxon>
        <taxon>Peronosporomycetes</taxon>
        <taxon>Peronosporales</taxon>
        <taxon>Peronosporaceae</taxon>
        <taxon>Phytophthora</taxon>
    </lineage>
</organism>
<accession>A0A8J5IFB6</accession>
<name>A0A8J5IFB6_9STRA</name>
<reference evidence="1" key="1">
    <citation type="submission" date="2021-01" db="EMBL/GenBank/DDBJ databases">
        <title>Phytophthora aleatoria, a newly-described species from Pinus radiata is distinct from Phytophthora cactorum isolates based on comparative genomics.</title>
        <authorList>
            <person name="Mcdougal R."/>
            <person name="Panda P."/>
            <person name="Williams N."/>
            <person name="Studholme D.J."/>
        </authorList>
    </citation>
    <scope>NUCLEOTIDE SEQUENCE</scope>
    <source>
        <strain evidence="1">NZFS 4037</strain>
    </source>
</reference>
<evidence type="ECO:0000313" key="2">
    <source>
        <dbReference type="Proteomes" id="UP000709295"/>
    </source>
</evidence>
<feature type="non-terminal residue" evidence="1">
    <location>
        <position position="1"/>
    </location>
</feature>
<sequence>MQDSVVVHHGRLAKDVVKISLTSTQSVIALDRLNYALRTGATVNVMVLNTLELLDRQSEIIVACDRQSNSPVDIFKDRQLSQSVASVLHPTLTVMFQCLTALIWRSALQMTKRKRRCQRMNDPTLTSYVSRISLFASATPTQMYQIDDVPAYPVVRDTYSSSFRPSAMEKYVHNALRYSRSLPDAFPPLHSRTRAATYDKLCEHDPTLVYPTCFFHLHPRSVSPTFSKPSIFYNSTAYDFIKAGSTFKQHFAVLSRPDAATCNMLVFWIDSKLANFA</sequence>
<proteinExistence type="predicted"/>
<dbReference type="Proteomes" id="UP000709295">
    <property type="component" value="Unassembled WGS sequence"/>
</dbReference>
<protein>
    <submittedName>
        <fullName evidence="1">Uncharacterized protein</fullName>
    </submittedName>
</protein>
<keyword evidence="2" id="KW-1185">Reference proteome</keyword>
<dbReference type="EMBL" id="JAENGY010002153">
    <property type="protein sequence ID" value="KAG6945253.1"/>
    <property type="molecule type" value="Genomic_DNA"/>
</dbReference>